<dbReference type="PROSITE" id="PS51819">
    <property type="entry name" value="VOC"/>
    <property type="match status" value="1"/>
</dbReference>
<sequence length="126" mass="15212">MDHIELYVSNLQKTKLFYSKFLVQLGFELFQEWEKGFSYKKESFYIVFVQVKEKYQSTNYHRCHVGLNHLAFSCSDKTIITKIREQLIEDNVELLYDDKYPFAGGKNHYALYFEDPDRIKVEIVYR</sequence>
<keyword evidence="1" id="KW-0479">Metal-binding</keyword>
<dbReference type="InterPro" id="IPR037523">
    <property type="entry name" value="VOC_core"/>
</dbReference>
<dbReference type="InterPro" id="IPR004360">
    <property type="entry name" value="Glyas_Fos-R_dOase_dom"/>
</dbReference>
<dbReference type="Pfam" id="PF00903">
    <property type="entry name" value="Glyoxalase"/>
    <property type="match status" value="1"/>
</dbReference>
<evidence type="ECO:0000259" key="2">
    <source>
        <dbReference type="PROSITE" id="PS51819"/>
    </source>
</evidence>
<dbReference type="PANTHER" id="PTHR36113">
    <property type="entry name" value="LYASE, PUTATIVE-RELATED-RELATED"/>
    <property type="match status" value="1"/>
</dbReference>
<evidence type="ECO:0000313" key="4">
    <source>
        <dbReference type="Proteomes" id="UP000002939"/>
    </source>
</evidence>
<reference evidence="3" key="1">
    <citation type="submission" date="2009-09" db="EMBL/GenBank/DDBJ databases">
        <authorList>
            <consortium name="The Broad Institute Genome Sequencing Platform"/>
            <person name="Ward D."/>
            <person name="Feldgarden M."/>
            <person name="Earl A."/>
            <person name="Young S.K."/>
            <person name="Zeng Q."/>
            <person name="Koehrsen M."/>
            <person name="Alvarado L."/>
            <person name="Berlin A."/>
            <person name="Bochicchio J."/>
            <person name="Borenstein D."/>
            <person name="Chapman S.B."/>
            <person name="Chen Z."/>
            <person name="Engels R."/>
            <person name="Freedman E."/>
            <person name="Gellesch M."/>
            <person name="Goldberg J."/>
            <person name="Griggs A."/>
            <person name="Gujja S."/>
            <person name="Heilman E."/>
            <person name="Heiman D."/>
            <person name="Hepburn T."/>
            <person name="Howarth C."/>
            <person name="Jen D."/>
            <person name="Larson L."/>
            <person name="Lewis B."/>
            <person name="Mehta T."/>
            <person name="Park D."/>
            <person name="Pearson M."/>
            <person name="Roberts A."/>
            <person name="Saif S."/>
            <person name="Shea T."/>
            <person name="Shenoy N."/>
            <person name="Sisk P."/>
            <person name="Stolte C."/>
            <person name="Sykes S."/>
            <person name="Thomson T."/>
            <person name="Walk T."/>
            <person name="White J."/>
            <person name="Yandava C."/>
            <person name="Sibley C.D."/>
            <person name="Field T.R."/>
            <person name="Grinwis M."/>
            <person name="Eshaghurshan C.S."/>
            <person name="Surette M.G."/>
            <person name="Haas B."/>
            <person name="Nusbaum C."/>
            <person name="Birren B."/>
        </authorList>
    </citation>
    <scope>NUCLEOTIDE SEQUENCE [LARGE SCALE GENOMIC DNA]</scope>
    <source>
        <strain evidence="3">ATCC 700633</strain>
    </source>
</reference>
<reference evidence="3" key="2">
    <citation type="submission" date="2011-10" db="EMBL/GenBank/DDBJ databases">
        <title>The Genome Sequence of Granulicatella elegans ATCC 700633.</title>
        <authorList>
            <consortium name="The Broad Institute Genome Sequencing Platform"/>
            <consortium name="The Broad Institute Genome Sequencing Center for Infectious Disease"/>
            <person name="Earl A."/>
            <person name="Ward D."/>
            <person name="Feldgarden M."/>
            <person name="Gevers D."/>
            <person name="Sibley C.D."/>
            <person name="Field T.R."/>
            <person name="Grinwis M."/>
            <person name="Eshaghurshan C.S."/>
            <person name="Surette M.G."/>
            <person name="Young S.K."/>
            <person name="Zeng Q."/>
            <person name="Gargeya S."/>
            <person name="Fitzgerald M."/>
            <person name="Haas B."/>
            <person name="Abouelleil A."/>
            <person name="Alvarado L."/>
            <person name="Arachchi H.M."/>
            <person name="Berlin A."/>
            <person name="Brown A."/>
            <person name="Chapman S.B."/>
            <person name="Chen Z."/>
            <person name="Dunbar C."/>
            <person name="Freedman E."/>
            <person name="Gearin G."/>
            <person name="Goldberg J."/>
            <person name="Griggs A."/>
            <person name="Gujja S."/>
            <person name="Heiman D."/>
            <person name="Howarth C."/>
            <person name="Larson L."/>
            <person name="Lui A."/>
            <person name="MacDonald P.J.P."/>
            <person name="Montmayeur A."/>
            <person name="Murphy C."/>
            <person name="Neiman D."/>
            <person name="Pearson M."/>
            <person name="Priest M."/>
            <person name="Roberts A."/>
            <person name="Saif S."/>
            <person name="Shea T."/>
            <person name="Shenoy N."/>
            <person name="Sisk P."/>
            <person name="Stolte C."/>
            <person name="Sykes S."/>
            <person name="Wortman J."/>
            <person name="Nusbaum C."/>
            <person name="Birren B."/>
        </authorList>
    </citation>
    <scope>NUCLEOTIDE SEQUENCE [LARGE SCALE GENOMIC DNA]</scope>
    <source>
        <strain evidence="3">ATCC 700633</strain>
    </source>
</reference>
<proteinExistence type="predicted"/>
<organism evidence="3 4">
    <name type="scientific">Granulicatella elegans ATCC 700633</name>
    <dbReference type="NCBI Taxonomy" id="626369"/>
    <lineage>
        <taxon>Bacteria</taxon>
        <taxon>Bacillati</taxon>
        <taxon>Bacillota</taxon>
        <taxon>Bacilli</taxon>
        <taxon>Lactobacillales</taxon>
        <taxon>Carnobacteriaceae</taxon>
        <taxon>Granulicatella</taxon>
    </lineage>
</organism>
<protein>
    <recommendedName>
        <fullName evidence="2">VOC domain-containing protein</fullName>
    </recommendedName>
</protein>
<dbReference type="OrthoDB" id="5296884at2"/>
<gene>
    <name evidence="3" type="ORF">HMPREF0446_00708</name>
</gene>
<dbReference type="InterPro" id="IPR029068">
    <property type="entry name" value="Glyas_Bleomycin-R_OHBP_Dase"/>
</dbReference>
<name>D0BL73_9LACT</name>
<dbReference type="SUPFAM" id="SSF54593">
    <property type="entry name" value="Glyoxalase/Bleomycin resistance protein/Dihydroxybiphenyl dioxygenase"/>
    <property type="match status" value="1"/>
</dbReference>
<dbReference type="STRING" id="626369.HMPREF0446_00708"/>
<dbReference type="GO" id="GO:0046872">
    <property type="term" value="F:metal ion binding"/>
    <property type="evidence" value="ECO:0007669"/>
    <property type="project" value="UniProtKB-KW"/>
</dbReference>
<keyword evidence="4" id="KW-1185">Reference proteome</keyword>
<dbReference type="InterPro" id="IPR051332">
    <property type="entry name" value="Fosfomycin_Res_Enzymes"/>
</dbReference>
<feature type="domain" description="VOC" evidence="2">
    <location>
        <begin position="1"/>
        <end position="126"/>
    </location>
</feature>
<dbReference type="EMBL" id="ACRF02000011">
    <property type="protein sequence ID" value="EEW93826.1"/>
    <property type="molecule type" value="Genomic_DNA"/>
</dbReference>
<dbReference type="AlphaFoldDB" id="D0BL73"/>
<dbReference type="RefSeq" id="WP_006702981.1">
    <property type="nucleotide sequence ID" value="NZ_KI391971.1"/>
</dbReference>
<accession>D0BL73</accession>
<evidence type="ECO:0000313" key="3">
    <source>
        <dbReference type="EMBL" id="EEW93826.1"/>
    </source>
</evidence>
<dbReference type="PANTHER" id="PTHR36113:SF6">
    <property type="entry name" value="FOSFOMYCIN RESISTANCE PROTEIN FOSX"/>
    <property type="match status" value="1"/>
</dbReference>
<evidence type="ECO:0000256" key="1">
    <source>
        <dbReference type="ARBA" id="ARBA00022723"/>
    </source>
</evidence>
<dbReference type="eggNOG" id="COG0346">
    <property type="taxonomic scope" value="Bacteria"/>
</dbReference>
<dbReference type="Gene3D" id="3.10.180.10">
    <property type="entry name" value="2,3-Dihydroxybiphenyl 1,2-Dioxygenase, domain 1"/>
    <property type="match status" value="1"/>
</dbReference>
<dbReference type="HOGENOM" id="CLU_046006_9_0_9"/>
<comment type="caution">
    <text evidence="3">The sequence shown here is derived from an EMBL/GenBank/DDBJ whole genome shotgun (WGS) entry which is preliminary data.</text>
</comment>
<dbReference type="Proteomes" id="UP000002939">
    <property type="component" value="Unassembled WGS sequence"/>
</dbReference>